<evidence type="ECO:0000313" key="3">
    <source>
        <dbReference type="Proteomes" id="UP000054477"/>
    </source>
</evidence>
<reference evidence="3" key="2">
    <citation type="submission" date="2015-01" db="EMBL/GenBank/DDBJ databases">
        <title>Evolutionary Origins and Diversification of the Mycorrhizal Mutualists.</title>
        <authorList>
            <consortium name="DOE Joint Genome Institute"/>
            <consortium name="Mycorrhizal Genomics Consortium"/>
            <person name="Kohler A."/>
            <person name="Kuo A."/>
            <person name="Nagy L.G."/>
            <person name="Floudas D."/>
            <person name="Copeland A."/>
            <person name="Barry K.W."/>
            <person name="Cichocki N."/>
            <person name="Veneault-Fourrey C."/>
            <person name="LaButti K."/>
            <person name="Lindquist E.A."/>
            <person name="Lipzen A."/>
            <person name="Lundell T."/>
            <person name="Morin E."/>
            <person name="Murat C."/>
            <person name="Riley R."/>
            <person name="Ohm R."/>
            <person name="Sun H."/>
            <person name="Tunlid A."/>
            <person name="Henrissat B."/>
            <person name="Grigoriev I.V."/>
            <person name="Hibbett D.S."/>
            <person name="Martin F."/>
        </authorList>
    </citation>
    <scope>NUCLEOTIDE SEQUENCE [LARGE SCALE GENOMIC DNA]</scope>
    <source>
        <strain evidence="3">LaAM-08-1</strain>
    </source>
</reference>
<name>A0A0C9WWZ9_9AGAR</name>
<feature type="compositionally biased region" description="Basic and acidic residues" evidence="1">
    <location>
        <begin position="80"/>
        <end position="91"/>
    </location>
</feature>
<accession>A0A0C9WWZ9</accession>
<feature type="compositionally biased region" description="Basic and acidic residues" evidence="1">
    <location>
        <begin position="206"/>
        <end position="225"/>
    </location>
</feature>
<feature type="compositionally biased region" description="Basic and acidic residues" evidence="1">
    <location>
        <begin position="233"/>
        <end position="248"/>
    </location>
</feature>
<dbReference type="OrthoDB" id="2020852at2759"/>
<dbReference type="HOGENOM" id="CLU_731717_0_0_1"/>
<feature type="compositionally biased region" description="Polar residues" evidence="1">
    <location>
        <begin position="249"/>
        <end position="265"/>
    </location>
</feature>
<feature type="compositionally biased region" description="Polar residues" evidence="1">
    <location>
        <begin position="12"/>
        <end position="22"/>
    </location>
</feature>
<reference evidence="2 3" key="1">
    <citation type="submission" date="2014-04" db="EMBL/GenBank/DDBJ databases">
        <authorList>
            <consortium name="DOE Joint Genome Institute"/>
            <person name="Kuo A."/>
            <person name="Kohler A."/>
            <person name="Nagy L.G."/>
            <person name="Floudas D."/>
            <person name="Copeland A."/>
            <person name="Barry K.W."/>
            <person name="Cichocki N."/>
            <person name="Veneault-Fourrey C."/>
            <person name="LaButti K."/>
            <person name="Lindquist E.A."/>
            <person name="Lipzen A."/>
            <person name="Lundell T."/>
            <person name="Morin E."/>
            <person name="Murat C."/>
            <person name="Sun H."/>
            <person name="Tunlid A."/>
            <person name="Henrissat B."/>
            <person name="Grigoriev I.V."/>
            <person name="Hibbett D.S."/>
            <person name="Martin F."/>
            <person name="Nordberg H.P."/>
            <person name="Cantor M.N."/>
            <person name="Hua S.X."/>
        </authorList>
    </citation>
    <scope>NUCLEOTIDE SEQUENCE [LARGE SCALE GENOMIC DNA]</scope>
    <source>
        <strain evidence="2 3">LaAM-08-1</strain>
    </source>
</reference>
<sequence length="378" mass="41944">MSFRHPAVLPTALTQSDPSPNPQSLSLPVIKFDSVPVSWKGLPLEAALLRLTRFANSITRQSQQENFDISDIPSLPRIHREQSEHARRLPPPEEEEGFPAQRELSLTDALQPISRTGSPSFPLENFDHEGTPKNYDYSASLKSEPKASSFDKYRSVALRKTTARIRTLYLSRTTSSEAPSPGVSTLRSDKSTPWHRLNEDITGPLDHGHTSKSRDAGIRSTDITDIHISPPPRPEDKRTQEDADEHQQHIPQNSMEREPTFSSDGDPTPHALRNGADPGSYPAGSPIAFSSPAQSIAFTPTPAFPRPRARFDLPPPPADLLATPAPQEQNDHGDEEDLCRTFYSLGGLKAERGRHGLPRISEMRHEIRPVERFTHLGG</sequence>
<organism evidence="2 3">
    <name type="scientific">Laccaria amethystina LaAM-08-1</name>
    <dbReference type="NCBI Taxonomy" id="1095629"/>
    <lineage>
        <taxon>Eukaryota</taxon>
        <taxon>Fungi</taxon>
        <taxon>Dikarya</taxon>
        <taxon>Basidiomycota</taxon>
        <taxon>Agaricomycotina</taxon>
        <taxon>Agaricomycetes</taxon>
        <taxon>Agaricomycetidae</taxon>
        <taxon>Agaricales</taxon>
        <taxon>Agaricineae</taxon>
        <taxon>Hydnangiaceae</taxon>
        <taxon>Laccaria</taxon>
    </lineage>
</organism>
<dbReference type="Proteomes" id="UP000054477">
    <property type="component" value="Unassembled WGS sequence"/>
</dbReference>
<feature type="region of interest" description="Disordered" evidence="1">
    <location>
        <begin position="1"/>
        <end position="22"/>
    </location>
</feature>
<evidence type="ECO:0000256" key="1">
    <source>
        <dbReference type="SAM" id="MobiDB-lite"/>
    </source>
</evidence>
<feature type="region of interest" description="Disordered" evidence="1">
    <location>
        <begin position="172"/>
        <end position="334"/>
    </location>
</feature>
<feature type="region of interest" description="Disordered" evidence="1">
    <location>
        <begin position="80"/>
        <end position="101"/>
    </location>
</feature>
<dbReference type="STRING" id="1095629.A0A0C9WWZ9"/>
<keyword evidence="3" id="KW-1185">Reference proteome</keyword>
<dbReference type="AlphaFoldDB" id="A0A0C9WWZ9"/>
<protein>
    <submittedName>
        <fullName evidence="2">Uncharacterized protein</fullName>
    </submittedName>
</protein>
<proteinExistence type="predicted"/>
<gene>
    <name evidence="2" type="ORF">K443DRAFT_12933</name>
</gene>
<dbReference type="EMBL" id="KN838849">
    <property type="protein sequence ID" value="KIJ93353.1"/>
    <property type="molecule type" value="Genomic_DNA"/>
</dbReference>
<feature type="compositionally biased region" description="Polar residues" evidence="1">
    <location>
        <begin position="172"/>
        <end position="186"/>
    </location>
</feature>
<feature type="compositionally biased region" description="Basic and acidic residues" evidence="1">
    <location>
        <begin position="187"/>
        <end position="199"/>
    </location>
</feature>
<evidence type="ECO:0000313" key="2">
    <source>
        <dbReference type="EMBL" id="KIJ93353.1"/>
    </source>
</evidence>